<dbReference type="NCBIfam" id="TIGR03800">
    <property type="entry name" value="PLP_synth_Pdx2"/>
    <property type="match status" value="1"/>
</dbReference>
<dbReference type="InterPro" id="IPR002161">
    <property type="entry name" value="PdxT/SNO"/>
</dbReference>
<dbReference type="Gene3D" id="1.20.120.550">
    <property type="entry name" value="Membrane associated eicosanoid/glutathione metabolism-like domain"/>
    <property type="match status" value="1"/>
</dbReference>
<keyword evidence="6" id="KW-0315">Glutamine amidotransferase</keyword>
<dbReference type="PANTHER" id="PTHR31559">
    <property type="entry name" value="PYRIDOXAL 5'-PHOSPHATE SYNTHASE SUBUNIT SNO"/>
    <property type="match status" value="1"/>
</dbReference>
<keyword evidence="5" id="KW-0378">Hydrolase</keyword>
<organism evidence="12 13">
    <name type="scientific">Aphanomyces invadans</name>
    <dbReference type="NCBI Taxonomy" id="157072"/>
    <lineage>
        <taxon>Eukaryota</taxon>
        <taxon>Sar</taxon>
        <taxon>Stramenopiles</taxon>
        <taxon>Oomycota</taxon>
        <taxon>Saprolegniomycetes</taxon>
        <taxon>Saprolegniales</taxon>
        <taxon>Verrucalvaceae</taxon>
        <taxon>Aphanomyces</taxon>
    </lineage>
</organism>
<dbReference type="InterPro" id="IPR029062">
    <property type="entry name" value="Class_I_gatase-like"/>
</dbReference>
<keyword evidence="8 11" id="KW-0472">Membrane</keyword>
<comment type="similarity">
    <text evidence="2">Belongs to the glutaminase PdxT/SNO family.</text>
</comment>
<evidence type="ECO:0000256" key="3">
    <source>
        <dbReference type="ARBA" id="ARBA00012918"/>
    </source>
</evidence>
<evidence type="ECO:0000256" key="5">
    <source>
        <dbReference type="ARBA" id="ARBA00022801"/>
    </source>
</evidence>
<sequence length="471" mass="50663">MERPTNNLQHHLTPKISILPSRAMPSPLDTKVLIGATGILCIKLYVTLMIQGGKRFAAGTRPPEDQMLKMFNPSKQRQTFGVVDHAAAAKKSEDKPASGLREKPTDRAVEDDIRWERIVRNDLENIPIGLLTAWAAVNSGGNVVVNTGAIAAFTLFRVLHTYAYAKQLQPHRGYIWFGGVLSVVTLVGNSFYGLSKFNAIDAAPPVTKAAESPTAVELHREPIESVGGVVGPAQWLANQMRGPGPLGNLGIIHGRGQFENSHEMVKIGVLALQGAFEEHIAMLRQVGADAVEVRLPAELDGLDALVFPGGESTAIAKVAERWGMIEPLKQWVHDKKPIWGTCAGMILLAHSARHAKQGGQALIGGLDVEVSRNFFGAQIRSFEQNIQGPPGYGDEPYNAVFIRAPAIVSVGEDIQVLSELTNAHPADGSDPSDVIVAARKVRISAQSTACLIVLFPTGQHSCDRIPPGADD</sequence>
<proteinExistence type="inferred from homology"/>
<keyword evidence="4 11" id="KW-0812">Transmembrane</keyword>
<dbReference type="GO" id="GO:0016020">
    <property type="term" value="C:membrane"/>
    <property type="evidence" value="ECO:0007669"/>
    <property type="project" value="UniProtKB-SubCell"/>
</dbReference>
<dbReference type="InterPro" id="IPR001129">
    <property type="entry name" value="Membr-assoc_MAPEG"/>
</dbReference>
<dbReference type="AlphaFoldDB" id="A0A3R6WTD5"/>
<dbReference type="GO" id="GO:0005829">
    <property type="term" value="C:cytosol"/>
    <property type="evidence" value="ECO:0007669"/>
    <property type="project" value="TreeGrafter"/>
</dbReference>
<dbReference type="GO" id="GO:0042823">
    <property type="term" value="P:pyridoxal phosphate biosynthetic process"/>
    <property type="evidence" value="ECO:0007669"/>
    <property type="project" value="InterPro"/>
</dbReference>
<comment type="subcellular location">
    <subcellularLocation>
        <location evidence="1">Membrane</location>
    </subcellularLocation>
</comment>
<keyword evidence="9" id="KW-0456">Lyase</keyword>
<reference evidence="12 13" key="1">
    <citation type="submission" date="2018-08" db="EMBL/GenBank/DDBJ databases">
        <title>Aphanomyces genome sequencing and annotation.</title>
        <authorList>
            <person name="Minardi D."/>
            <person name="Oidtmann B."/>
            <person name="Van Der Giezen M."/>
            <person name="Studholme D.J."/>
        </authorList>
    </citation>
    <scope>NUCLEOTIDE SEQUENCE [LARGE SCALE GENOMIC DNA]</scope>
    <source>
        <strain evidence="12 13">NJM0002</strain>
    </source>
</reference>
<evidence type="ECO:0000256" key="9">
    <source>
        <dbReference type="ARBA" id="ARBA00023239"/>
    </source>
</evidence>
<keyword evidence="7 11" id="KW-1133">Transmembrane helix</keyword>
<evidence type="ECO:0000256" key="1">
    <source>
        <dbReference type="ARBA" id="ARBA00004370"/>
    </source>
</evidence>
<evidence type="ECO:0000256" key="8">
    <source>
        <dbReference type="ARBA" id="ARBA00023136"/>
    </source>
</evidence>
<dbReference type="Pfam" id="PF01124">
    <property type="entry name" value="MAPEG"/>
    <property type="match status" value="1"/>
</dbReference>
<evidence type="ECO:0000313" key="13">
    <source>
        <dbReference type="Proteomes" id="UP000285060"/>
    </source>
</evidence>
<evidence type="ECO:0000256" key="7">
    <source>
        <dbReference type="ARBA" id="ARBA00022989"/>
    </source>
</evidence>
<dbReference type="GO" id="GO:1903600">
    <property type="term" value="C:glutaminase complex"/>
    <property type="evidence" value="ECO:0007669"/>
    <property type="project" value="TreeGrafter"/>
</dbReference>
<feature type="transmembrane region" description="Helical" evidence="11">
    <location>
        <begin position="174"/>
        <end position="194"/>
    </location>
</feature>
<name>A0A3R6WTD5_9STRA</name>
<dbReference type="PROSITE" id="PS51130">
    <property type="entry name" value="PDXT_SNO_2"/>
    <property type="match status" value="1"/>
</dbReference>
<dbReference type="GO" id="GO:0016829">
    <property type="term" value="F:lyase activity"/>
    <property type="evidence" value="ECO:0007669"/>
    <property type="project" value="UniProtKB-KW"/>
</dbReference>
<feature type="transmembrane region" description="Helical" evidence="11">
    <location>
        <begin position="32"/>
        <end position="50"/>
    </location>
</feature>
<dbReference type="GO" id="GO:0008614">
    <property type="term" value="P:pyridoxine metabolic process"/>
    <property type="evidence" value="ECO:0007669"/>
    <property type="project" value="TreeGrafter"/>
</dbReference>
<evidence type="ECO:0000256" key="11">
    <source>
        <dbReference type="SAM" id="Phobius"/>
    </source>
</evidence>
<dbReference type="InterPro" id="IPR021196">
    <property type="entry name" value="PdxT/SNO_CS"/>
</dbReference>
<dbReference type="EC" id="3.5.1.2" evidence="3"/>
<dbReference type="PANTHER" id="PTHR31559:SF0">
    <property type="entry name" value="PYRIDOXAL 5'-PHOSPHATE SYNTHASE SUBUNIT SNO1-RELATED"/>
    <property type="match status" value="1"/>
</dbReference>
<protein>
    <recommendedName>
        <fullName evidence="3">glutaminase</fullName>
        <ecNumber evidence="3">3.5.1.2</ecNumber>
    </recommendedName>
</protein>
<evidence type="ECO:0000256" key="4">
    <source>
        <dbReference type="ARBA" id="ARBA00022692"/>
    </source>
</evidence>
<evidence type="ECO:0000256" key="2">
    <source>
        <dbReference type="ARBA" id="ARBA00008345"/>
    </source>
</evidence>
<dbReference type="VEuPathDB" id="FungiDB:H310_05552"/>
<keyword evidence="13" id="KW-1185">Reference proteome</keyword>
<dbReference type="Proteomes" id="UP000285060">
    <property type="component" value="Unassembled WGS sequence"/>
</dbReference>
<dbReference type="Gene3D" id="3.40.50.880">
    <property type="match status" value="1"/>
</dbReference>
<dbReference type="PROSITE" id="PS01236">
    <property type="entry name" value="PDXT_SNO_1"/>
    <property type="match status" value="1"/>
</dbReference>
<dbReference type="SUPFAM" id="SSF52317">
    <property type="entry name" value="Class I glutamine amidotransferase-like"/>
    <property type="match status" value="1"/>
</dbReference>
<dbReference type="EMBL" id="QUSY01000021">
    <property type="protein sequence ID" value="RHY34685.1"/>
    <property type="molecule type" value="Genomic_DNA"/>
</dbReference>
<comment type="catalytic activity">
    <reaction evidence="10">
        <text>L-glutamine + H2O = L-glutamate + NH4(+)</text>
        <dbReference type="Rhea" id="RHEA:15889"/>
        <dbReference type="ChEBI" id="CHEBI:15377"/>
        <dbReference type="ChEBI" id="CHEBI:28938"/>
        <dbReference type="ChEBI" id="CHEBI:29985"/>
        <dbReference type="ChEBI" id="CHEBI:58359"/>
        <dbReference type="EC" id="3.5.1.2"/>
    </reaction>
</comment>
<comment type="caution">
    <text evidence="12">The sequence shown here is derived from an EMBL/GenBank/DDBJ whole genome shotgun (WGS) entry which is preliminary data.</text>
</comment>
<dbReference type="GO" id="GO:0004359">
    <property type="term" value="F:glutaminase activity"/>
    <property type="evidence" value="ECO:0007669"/>
    <property type="project" value="UniProtKB-EC"/>
</dbReference>
<dbReference type="SUPFAM" id="SSF161084">
    <property type="entry name" value="MAPEG domain-like"/>
    <property type="match status" value="1"/>
</dbReference>
<evidence type="ECO:0000256" key="10">
    <source>
        <dbReference type="ARBA" id="ARBA00049534"/>
    </source>
</evidence>
<dbReference type="InterPro" id="IPR023352">
    <property type="entry name" value="MAPEG-like_dom_sf"/>
</dbReference>
<gene>
    <name evidence="12" type="ORF">DYB32_000750</name>
</gene>
<dbReference type="VEuPathDB" id="FungiDB:H310_05553"/>
<evidence type="ECO:0000256" key="6">
    <source>
        <dbReference type="ARBA" id="ARBA00022962"/>
    </source>
</evidence>
<evidence type="ECO:0000313" key="12">
    <source>
        <dbReference type="EMBL" id="RHY34685.1"/>
    </source>
</evidence>
<dbReference type="Pfam" id="PF01174">
    <property type="entry name" value="SNO"/>
    <property type="match status" value="1"/>
</dbReference>
<accession>A0A3R6WTD5</accession>